<evidence type="ECO:0000313" key="2">
    <source>
        <dbReference type="EMBL" id="KAK0390259.1"/>
    </source>
</evidence>
<feature type="transmembrane region" description="Helical" evidence="1">
    <location>
        <begin position="141"/>
        <end position="159"/>
    </location>
</feature>
<keyword evidence="1" id="KW-0812">Transmembrane</keyword>
<comment type="caution">
    <text evidence="2">The sequence shown here is derived from an EMBL/GenBank/DDBJ whole genome shotgun (WGS) entry which is preliminary data.</text>
</comment>
<evidence type="ECO:0000256" key="1">
    <source>
        <dbReference type="SAM" id="Phobius"/>
    </source>
</evidence>
<keyword evidence="3" id="KW-1185">Reference proteome</keyword>
<dbReference type="Proteomes" id="UP001175271">
    <property type="component" value="Unassembled WGS sequence"/>
</dbReference>
<accession>A0AA39LAU3</accession>
<gene>
    <name evidence="2" type="ORF">QR680_019404</name>
</gene>
<sequence>MTDSSVLDTILASAVRTGSNVIKDIVSAQLGQTIGGLAGTVVDTIAESLGVPPADIPNSHPKDLDAAVAIADDNAEILKLYVEQQRLANDLMLAEMGKNEALWTWAWRPAWMWFLMLIWFCALLLFPFVRGLTGAAIETPDLGVVGNLTMLFLALYMGGHTAKSIWGKSNG</sequence>
<keyword evidence="1" id="KW-0472">Membrane</keyword>
<evidence type="ECO:0000313" key="3">
    <source>
        <dbReference type="Proteomes" id="UP001175271"/>
    </source>
</evidence>
<dbReference type="EMBL" id="JAUCMV010000021">
    <property type="protein sequence ID" value="KAK0390259.1"/>
    <property type="molecule type" value="Genomic_DNA"/>
</dbReference>
<organism evidence="2 3">
    <name type="scientific">Steinernema hermaphroditum</name>
    <dbReference type="NCBI Taxonomy" id="289476"/>
    <lineage>
        <taxon>Eukaryota</taxon>
        <taxon>Metazoa</taxon>
        <taxon>Ecdysozoa</taxon>
        <taxon>Nematoda</taxon>
        <taxon>Chromadorea</taxon>
        <taxon>Rhabditida</taxon>
        <taxon>Tylenchina</taxon>
        <taxon>Panagrolaimomorpha</taxon>
        <taxon>Strongyloidoidea</taxon>
        <taxon>Steinernematidae</taxon>
        <taxon>Steinernema</taxon>
    </lineage>
</organism>
<feature type="transmembrane region" description="Helical" evidence="1">
    <location>
        <begin position="110"/>
        <end position="129"/>
    </location>
</feature>
<dbReference type="AlphaFoldDB" id="A0AA39LAU3"/>
<proteinExistence type="predicted"/>
<protein>
    <recommendedName>
        <fullName evidence="4">Holin of 3TMs, for gene-transfer release</fullName>
    </recommendedName>
</protein>
<name>A0AA39LAU3_9BILA</name>
<reference evidence="2" key="1">
    <citation type="submission" date="2023-06" db="EMBL/GenBank/DDBJ databases">
        <title>Genomic analysis of the entomopathogenic nematode Steinernema hermaphroditum.</title>
        <authorList>
            <person name="Schwarz E.M."/>
            <person name="Heppert J.K."/>
            <person name="Baniya A."/>
            <person name="Schwartz H.T."/>
            <person name="Tan C.-H."/>
            <person name="Antoshechkin I."/>
            <person name="Sternberg P.W."/>
            <person name="Goodrich-Blair H."/>
            <person name="Dillman A.R."/>
        </authorList>
    </citation>
    <scope>NUCLEOTIDE SEQUENCE</scope>
    <source>
        <strain evidence="2">PS9179</strain>
        <tissue evidence="2">Whole animal</tissue>
    </source>
</reference>
<evidence type="ECO:0008006" key="4">
    <source>
        <dbReference type="Google" id="ProtNLM"/>
    </source>
</evidence>
<keyword evidence="1" id="KW-1133">Transmembrane helix</keyword>